<comment type="caution">
    <text evidence="1">The sequence shown here is derived from an EMBL/GenBank/DDBJ whole genome shotgun (WGS) entry which is preliminary data.</text>
</comment>
<organism evidence="1 2">
    <name type="scientific">Zymomonas mobilis</name>
    <dbReference type="NCBI Taxonomy" id="542"/>
    <lineage>
        <taxon>Bacteria</taxon>
        <taxon>Pseudomonadati</taxon>
        <taxon>Pseudomonadota</taxon>
        <taxon>Alphaproteobacteria</taxon>
        <taxon>Sphingomonadales</taxon>
        <taxon>Zymomonadaceae</taxon>
        <taxon>Zymomonas</taxon>
    </lineage>
</organism>
<proteinExistence type="predicted"/>
<gene>
    <name evidence="1" type="ORF">FBY58_1324</name>
</gene>
<dbReference type="AlphaFoldDB" id="A0A542W2C0"/>
<name>A0A542W2C0_ZYMMB</name>
<evidence type="ECO:0000313" key="1">
    <source>
        <dbReference type="EMBL" id="TQL17721.1"/>
    </source>
</evidence>
<reference evidence="1 2" key="1">
    <citation type="submission" date="2019-06" db="EMBL/GenBank/DDBJ databases">
        <title>Genome sequencing of Zymomonas mobilis strains for genetic engineering and biofuel applications.</title>
        <authorList>
            <person name="Teravest M."/>
        </authorList>
    </citation>
    <scope>NUCLEOTIDE SEQUENCE [LARGE SCALE GENOMIC DNA]</scope>
    <source>
        <strain evidence="1 2">AN0101</strain>
    </source>
</reference>
<dbReference type="Proteomes" id="UP000316887">
    <property type="component" value="Unassembled WGS sequence"/>
</dbReference>
<accession>A0A542W2C0</accession>
<dbReference type="EMBL" id="VFOF01000001">
    <property type="protein sequence ID" value="TQL17721.1"/>
    <property type="molecule type" value="Genomic_DNA"/>
</dbReference>
<evidence type="ECO:0000313" key="2">
    <source>
        <dbReference type="Proteomes" id="UP000316887"/>
    </source>
</evidence>
<protein>
    <recommendedName>
        <fullName evidence="3">Phosphatidate cytidylyltransferase</fullName>
    </recommendedName>
</protein>
<sequence>MICYKYMMQMKWKNTDVHGLKSIIGEELTKPVIPDISDMAAAIAAKHGSAKAVLFYGSALRATDLDGLMLDFYLIVDDYHQAYSCRWLVWANKCLPPNVFLFRYKDMVAKYAVLTLSDFRRLASLETLSVSVWARFAQPTRLVWAKDNEAIKATTAVVACAAPTLLEAAAPLFSGSQDPLDRWREAFRLTYQAELRVEKSDGRADLIVDSNADYYRHITQAVVAHLSRNLPSRKQALRLWAKRRRRGKWLSLFRLAKASFTFAGGLDYLAWKINRHAGTQIIIKPWQRRFPIIGALTLLPRLLAKGTVR</sequence>
<evidence type="ECO:0008006" key="3">
    <source>
        <dbReference type="Google" id="ProtNLM"/>
    </source>
</evidence>